<evidence type="ECO:0008006" key="3">
    <source>
        <dbReference type="Google" id="ProtNLM"/>
    </source>
</evidence>
<name>A0ABS5D673_9FLAO</name>
<proteinExistence type="predicted"/>
<accession>A0ABS5D673</accession>
<dbReference type="PROSITE" id="PS51257">
    <property type="entry name" value="PROKAR_LIPOPROTEIN"/>
    <property type="match status" value="1"/>
</dbReference>
<keyword evidence="2" id="KW-1185">Reference proteome</keyword>
<gene>
    <name evidence="1" type="ORF">KBJ98_12530</name>
</gene>
<sequence length="79" mass="8616">MKKIVFSIAMIALLAACQEPSKEKAEQEAKGRYQMSVIQRTDSGEVCVFILDTETGEVTMRGDKSGAWTSQGGVDDSQQ</sequence>
<dbReference type="Proteomes" id="UP000679008">
    <property type="component" value="Unassembled WGS sequence"/>
</dbReference>
<dbReference type="EMBL" id="JAGPXB010000013">
    <property type="protein sequence ID" value="MBQ0909532.1"/>
    <property type="molecule type" value="Genomic_DNA"/>
</dbReference>
<evidence type="ECO:0000313" key="2">
    <source>
        <dbReference type="Proteomes" id="UP000679008"/>
    </source>
</evidence>
<comment type="caution">
    <text evidence="1">The sequence shown here is derived from an EMBL/GenBank/DDBJ whole genome shotgun (WGS) entry which is preliminary data.</text>
</comment>
<protein>
    <recommendedName>
        <fullName evidence="3">PepSY domain-containing protein</fullName>
    </recommendedName>
</protein>
<evidence type="ECO:0000313" key="1">
    <source>
        <dbReference type="EMBL" id="MBQ0909532.1"/>
    </source>
</evidence>
<dbReference type="RefSeq" id="WP_210791148.1">
    <property type="nucleotide sequence ID" value="NZ_JAGPXB010000013.1"/>
</dbReference>
<organism evidence="1 2">
    <name type="scientific">Flavobacterium erciyesense</name>
    <dbReference type="NCBI Taxonomy" id="2825842"/>
    <lineage>
        <taxon>Bacteria</taxon>
        <taxon>Pseudomonadati</taxon>
        <taxon>Bacteroidota</taxon>
        <taxon>Flavobacteriia</taxon>
        <taxon>Flavobacteriales</taxon>
        <taxon>Flavobacteriaceae</taxon>
        <taxon>Flavobacterium</taxon>
    </lineage>
</organism>
<reference evidence="1 2" key="1">
    <citation type="submission" date="2021-04" db="EMBL/GenBank/DDBJ databases">
        <title>Description of novel Flavobacterium sp. F-328.</title>
        <authorList>
            <person name="Saticioglu I.B."/>
        </authorList>
    </citation>
    <scope>NUCLEOTIDE SEQUENCE [LARGE SCALE GENOMIC DNA]</scope>
    <source>
        <strain evidence="1 2">F-328</strain>
    </source>
</reference>